<evidence type="ECO:0000256" key="9">
    <source>
        <dbReference type="ARBA" id="ARBA00022679"/>
    </source>
</evidence>
<feature type="transmembrane region" description="Helical" evidence="19">
    <location>
        <begin position="113"/>
        <end position="136"/>
    </location>
</feature>
<evidence type="ECO:0000256" key="17">
    <source>
        <dbReference type="ARBA" id="ARBA00048623"/>
    </source>
</evidence>
<comment type="function">
    <text evidence="14 19">Joins adenosylcobinamide-GDP and alpha-ribazole to generate adenosylcobalamin (Ado-cobalamin). Also synthesizes adenosylcobalamin 5'-phosphate from adenosylcobinamide-GDP and alpha-ribazole 5'-phosphate.</text>
</comment>
<dbReference type="InterPro" id="IPR003805">
    <property type="entry name" value="CobS"/>
</dbReference>
<sequence length="250" mass="25222">MERARREWRLYLTAQTFLTRLPAPAGHGHESDLLARASRYFPAVGLLVGGIAACVWLAAAAVLPAHAAALLALAASALLTGGLHEDGLADCCDGLGGGWTREQKLEIMRDSRIGTYGALGLIFSIGVRVAALSALAPWAGAVALLVAAAAGRGGIVLILAAGSYARPQGAGGWERGATWGEAAIAAAIALAVGLLAGAPGVLGVCAALAVARVWLFWLNRRLGGYTGDGLGAAEQFGEIAVLLILAGAAA</sequence>
<dbReference type="UniPathway" id="UPA00148">
    <property type="reaction ID" value="UER00238"/>
</dbReference>
<evidence type="ECO:0000256" key="15">
    <source>
        <dbReference type="ARBA" id="ARBA00032605"/>
    </source>
</evidence>
<gene>
    <name evidence="19 20" type="primary">cobS</name>
    <name evidence="20" type="ORF">G5B40_19165</name>
</gene>
<evidence type="ECO:0000256" key="7">
    <source>
        <dbReference type="ARBA" id="ARBA00022475"/>
    </source>
</evidence>
<dbReference type="EC" id="2.7.8.26" evidence="5 19"/>
<evidence type="ECO:0000256" key="3">
    <source>
        <dbReference type="ARBA" id="ARBA00004663"/>
    </source>
</evidence>
<evidence type="ECO:0000313" key="21">
    <source>
        <dbReference type="Proteomes" id="UP000503336"/>
    </source>
</evidence>
<evidence type="ECO:0000256" key="13">
    <source>
        <dbReference type="ARBA" id="ARBA00023136"/>
    </source>
</evidence>
<feature type="transmembrane region" description="Helical" evidence="19">
    <location>
        <begin position="142"/>
        <end position="165"/>
    </location>
</feature>
<comment type="pathway">
    <text evidence="3 19">Cofactor biosynthesis; adenosylcobalamin biosynthesis; adenosylcobalamin from cob(II)yrinate a,c-diamide: step 7/7.</text>
</comment>
<accession>A0A7M3T5U4</accession>
<evidence type="ECO:0000256" key="5">
    <source>
        <dbReference type="ARBA" id="ARBA00013200"/>
    </source>
</evidence>
<evidence type="ECO:0000313" key="20">
    <source>
        <dbReference type="EMBL" id="QIE57375.1"/>
    </source>
</evidence>
<dbReference type="EMBL" id="CP049056">
    <property type="protein sequence ID" value="QIE57375.1"/>
    <property type="molecule type" value="Genomic_DNA"/>
</dbReference>
<comment type="catalytic activity">
    <reaction evidence="17 19">
        <text>alpha-ribazole + adenosylcob(III)inamide-GDP = adenosylcob(III)alamin + GMP + H(+)</text>
        <dbReference type="Rhea" id="RHEA:16049"/>
        <dbReference type="ChEBI" id="CHEBI:10329"/>
        <dbReference type="ChEBI" id="CHEBI:15378"/>
        <dbReference type="ChEBI" id="CHEBI:18408"/>
        <dbReference type="ChEBI" id="CHEBI:58115"/>
        <dbReference type="ChEBI" id="CHEBI:60487"/>
        <dbReference type="EC" id="2.7.8.26"/>
    </reaction>
</comment>
<evidence type="ECO:0000256" key="12">
    <source>
        <dbReference type="ARBA" id="ARBA00022989"/>
    </source>
</evidence>
<evidence type="ECO:0000256" key="16">
    <source>
        <dbReference type="ARBA" id="ARBA00032853"/>
    </source>
</evidence>
<feature type="transmembrane region" description="Helical" evidence="19">
    <location>
        <begin position="201"/>
        <end position="218"/>
    </location>
</feature>
<evidence type="ECO:0000256" key="8">
    <source>
        <dbReference type="ARBA" id="ARBA00022573"/>
    </source>
</evidence>
<dbReference type="GO" id="GO:0008818">
    <property type="term" value="F:cobalamin 5'-phosphate synthase activity"/>
    <property type="evidence" value="ECO:0007669"/>
    <property type="project" value="UniProtKB-UniRule"/>
</dbReference>
<evidence type="ECO:0000256" key="4">
    <source>
        <dbReference type="ARBA" id="ARBA00010561"/>
    </source>
</evidence>
<dbReference type="PANTHER" id="PTHR34148">
    <property type="entry name" value="ADENOSYLCOBINAMIDE-GDP RIBAZOLETRANSFERASE"/>
    <property type="match status" value="1"/>
</dbReference>
<comment type="subcellular location">
    <subcellularLocation>
        <location evidence="2 19">Cell membrane</location>
        <topology evidence="2 19">Multi-pass membrane protein</topology>
    </subcellularLocation>
</comment>
<dbReference type="AlphaFoldDB" id="A0A7M3T5U4"/>
<dbReference type="GO" id="GO:0005886">
    <property type="term" value="C:plasma membrane"/>
    <property type="evidence" value="ECO:0007669"/>
    <property type="project" value="UniProtKB-SubCell"/>
</dbReference>
<protein>
    <recommendedName>
        <fullName evidence="6 19">Adenosylcobinamide-GDP ribazoletransferase</fullName>
        <ecNumber evidence="5 19">2.7.8.26</ecNumber>
    </recommendedName>
    <alternativeName>
        <fullName evidence="16 19">Cobalamin synthase</fullName>
    </alternativeName>
    <alternativeName>
        <fullName evidence="15 19">Cobalamin-5'-phosphate synthase</fullName>
    </alternativeName>
</protein>
<keyword evidence="12 19" id="KW-1133">Transmembrane helix</keyword>
<keyword evidence="9 19" id="KW-0808">Transferase</keyword>
<evidence type="ECO:0000256" key="1">
    <source>
        <dbReference type="ARBA" id="ARBA00001946"/>
    </source>
</evidence>
<dbReference type="PANTHER" id="PTHR34148:SF1">
    <property type="entry name" value="ADENOSYLCOBINAMIDE-GDP RIBAZOLETRANSFERASE"/>
    <property type="match status" value="1"/>
</dbReference>
<evidence type="ECO:0000256" key="14">
    <source>
        <dbReference type="ARBA" id="ARBA00025228"/>
    </source>
</evidence>
<comment type="cofactor">
    <cofactor evidence="1 19">
        <name>Mg(2+)</name>
        <dbReference type="ChEBI" id="CHEBI:18420"/>
    </cofactor>
</comment>
<evidence type="ECO:0000256" key="2">
    <source>
        <dbReference type="ARBA" id="ARBA00004651"/>
    </source>
</evidence>
<dbReference type="Pfam" id="PF02654">
    <property type="entry name" value="CobS"/>
    <property type="match status" value="1"/>
</dbReference>
<keyword evidence="8 19" id="KW-0169">Cobalamin biosynthesis</keyword>
<dbReference type="RefSeq" id="WP_165102195.1">
    <property type="nucleotide sequence ID" value="NZ_CP049056.1"/>
</dbReference>
<dbReference type="KEGG" id="hdh:G5B40_19165"/>
<dbReference type="Proteomes" id="UP000503336">
    <property type="component" value="Chromosome"/>
</dbReference>
<organism evidence="20 21">
    <name type="scientific">Pikeienuella piscinae</name>
    <dbReference type="NCBI Taxonomy" id="2748098"/>
    <lineage>
        <taxon>Bacteria</taxon>
        <taxon>Pseudomonadati</taxon>
        <taxon>Pseudomonadota</taxon>
        <taxon>Alphaproteobacteria</taxon>
        <taxon>Rhodobacterales</taxon>
        <taxon>Paracoccaceae</taxon>
        <taxon>Pikeienuella</taxon>
    </lineage>
</organism>
<evidence type="ECO:0000256" key="10">
    <source>
        <dbReference type="ARBA" id="ARBA00022692"/>
    </source>
</evidence>
<dbReference type="HAMAP" id="MF_00719">
    <property type="entry name" value="CobS"/>
    <property type="match status" value="1"/>
</dbReference>
<dbReference type="GO" id="GO:0009236">
    <property type="term" value="P:cobalamin biosynthetic process"/>
    <property type="evidence" value="ECO:0007669"/>
    <property type="project" value="UniProtKB-UniRule"/>
</dbReference>
<keyword evidence="7 19" id="KW-1003">Cell membrane</keyword>
<keyword evidence="13 19" id="KW-0472">Membrane</keyword>
<evidence type="ECO:0000256" key="19">
    <source>
        <dbReference type="HAMAP-Rule" id="MF_00719"/>
    </source>
</evidence>
<feature type="transmembrane region" description="Helical" evidence="19">
    <location>
        <begin position="40"/>
        <end position="59"/>
    </location>
</feature>
<evidence type="ECO:0000256" key="6">
    <source>
        <dbReference type="ARBA" id="ARBA00015850"/>
    </source>
</evidence>
<comment type="catalytic activity">
    <reaction evidence="18 19">
        <text>alpha-ribazole 5'-phosphate + adenosylcob(III)inamide-GDP = adenosylcob(III)alamin 5'-phosphate + GMP + H(+)</text>
        <dbReference type="Rhea" id="RHEA:23560"/>
        <dbReference type="ChEBI" id="CHEBI:15378"/>
        <dbReference type="ChEBI" id="CHEBI:57918"/>
        <dbReference type="ChEBI" id="CHEBI:58115"/>
        <dbReference type="ChEBI" id="CHEBI:60487"/>
        <dbReference type="ChEBI" id="CHEBI:60493"/>
        <dbReference type="EC" id="2.7.8.26"/>
    </reaction>
</comment>
<name>A0A7M3T5U4_9RHOB</name>
<keyword evidence="21" id="KW-1185">Reference proteome</keyword>
<evidence type="ECO:0000256" key="11">
    <source>
        <dbReference type="ARBA" id="ARBA00022842"/>
    </source>
</evidence>
<reference evidence="20 21" key="1">
    <citation type="submission" date="2020-02" db="EMBL/GenBank/DDBJ databases">
        <title>complete genome sequence of Rhodobacteraceae bacterium.</title>
        <authorList>
            <person name="Park J."/>
            <person name="Kim Y.-S."/>
            <person name="Kim K.-H."/>
        </authorList>
    </citation>
    <scope>NUCLEOTIDE SEQUENCE [LARGE SCALE GENOMIC DNA]</scope>
    <source>
        <strain evidence="20 21">RR4-56</strain>
    </source>
</reference>
<comment type="similarity">
    <text evidence="4 19">Belongs to the CobS family.</text>
</comment>
<evidence type="ECO:0000256" key="18">
    <source>
        <dbReference type="ARBA" id="ARBA00049504"/>
    </source>
</evidence>
<keyword evidence="10 19" id="KW-0812">Transmembrane</keyword>
<dbReference type="GO" id="GO:0051073">
    <property type="term" value="F:adenosylcobinamide-GDP ribazoletransferase activity"/>
    <property type="evidence" value="ECO:0007669"/>
    <property type="project" value="UniProtKB-UniRule"/>
</dbReference>
<keyword evidence="11 19" id="KW-0460">Magnesium</keyword>
<proteinExistence type="inferred from homology"/>
<dbReference type="NCBIfam" id="TIGR00317">
    <property type="entry name" value="cobS"/>
    <property type="match status" value="1"/>
</dbReference>